<dbReference type="InterPro" id="IPR022409">
    <property type="entry name" value="PKD/Chitinase_dom"/>
</dbReference>
<feature type="transmembrane region" description="Helical" evidence="14">
    <location>
        <begin position="2722"/>
        <end position="2748"/>
    </location>
</feature>
<feature type="transmembrane region" description="Helical" evidence="14">
    <location>
        <begin position="2533"/>
        <end position="2555"/>
    </location>
</feature>
<keyword evidence="6" id="KW-0677">Repeat</keyword>
<dbReference type="InterPro" id="IPR013122">
    <property type="entry name" value="PKD1_2_channel"/>
</dbReference>
<feature type="transmembrane region" description="Helical" evidence="14">
    <location>
        <begin position="2567"/>
        <end position="2590"/>
    </location>
</feature>
<evidence type="ECO:0000256" key="1">
    <source>
        <dbReference type="ARBA" id="ARBA00004138"/>
    </source>
</evidence>
<keyword evidence="5 14" id="KW-0812">Transmembrane</keyword>
<feature type="transmembrane region" description="Helical" evidence="14">
    <location>
        <begin position="1945"/>
        <end position="1964"/>
    </location>
</feature>
<evidence type="ECO:0000256" key="3">
    <source>
        <dbReference type="ARBA" id="ARBA00007200"/>
    </source>
</evidence>
<feature type="compositionally biased region" description="Polar residues" evidence="13">
    <location>
        <begin position="921"/>
        <end position="946"/>
    </location>
</feature>
<dbReference type="EMBL" id="CP026263">
    <property type="protein sequence ID" value="AWP20765.1"/>
    <property type="molecule type" value="Genomic_DNA"/>
</dbReference>
<evidence type="ECO:0000256" key="2">
    <source>
        <dbReference type="ARBA" id="ARBA00004651"/>
    </source>
</evidence>
<evidence type="ECO:0000256" key="5">
    <source>
        <dbReference type="ARBA" id="ARBA00022692"/>
    </source>
</evidence>
<keyword evidence="4" id="KW-1003">Cell membrane</keyword>
<dbReference type="InterPro" id="IPR046791">
    <property type="entry name" value="Polycystin_dom"/>
</dbReference>
<dbReference type="Gene3D" id="2.60.60.20">
    <property type="entry name" value="PLAT/LH2 domain"/>
    <property type="match status" value="1"/>
</dbReference>
<gene>
    <name evidence="19" type="ORF">SMAX5B_002095</name>
</gene>
<feature type="domain" description="PKD" evidence="15">
    <location>
        <begin position="434"/>
        <end position="499"/>
    </location>
</feature>
<dbReference type="Pfam" id="PF08016">
    <property type="entry name" value="PKD_channel"/>
    <property type="match status" value="1"/>
</dbReference>
<name>A0A2U9CVQ0_SCOMX</name>
<dbReference type="GO" id="GO:0005886">
    <property type="term" value="C:plasma membrane"/>
    <property type="evidence" value="ECO:0007669"/>
    <property type="project" value="UniProtKB-SubCell"/>
</dbReference>
<dbReference type="PANTHER" id="PTHR46730:SF4">
    <property type="entry name" value="POLYCYSTIC KIDNEY DISEASE PROTEIN 1-LIKE 1"/>
    <property type="match status" value="1"/>
</dbReference>
<comment type="subcellular location">
    <subcellularLocation>
        <location evidence="2">Cell membrane</location>
        <topology evidence="2">Multi-pass membrane protein</topology>
    </subcellularLocation>
    <subcellularLocation>
        <location evidence="1">Cell projection</location>
        <location evidence="1">Cilium</location>
    </subcellularLocation>
</comment>
<dbReference type="SMART" id="SM00089">
    <property type="entry name" value="PKD"/>
    <property type="match status" value="3"/>
</dbReference>
<keyword evidence="11" id="KW-0966">Cell projection</keyword>
<evidence type="ECO:0000256" key="12">
    <source>
        <dbReference type="PROSITE-ProRule" id="PRU00152"/>
    </source>
</evidence>
<dbReference type="Pfam" id="PF20519">
    <property type="entry name" value="Polycystin_dom"/>
    <property type="match status" value="1"/>
</dbReference>
<feature type="domain" description="GAIN-B" evidence="17">
    <location>
        <begin position="1566"/>
        <end position="1717"/>
    </location>
</feature>
<evidence type="ECO:0000313" key="19">
    <source>
        <dbReference type="EMBL" id="AWP20765.1"/>
    </source>
</evidence>
<evidence type="ECO:0000256" key="13">
    <source>
        <dbReference type="SAM" id="MobiDB-lite"/>
    </source>
</evidence>
<keyword evidence="7 14" id="KW-1133">Transmembrane helix</keyword>
<feature type="region of interest" description="Disordered" evidence="13">
    <location>
        <begin position="977"/>
        <end position="1059"/>
    </location>
</feature>
<dbReference type="SUPFAM" id="SSF49299">
    <property type="entry name" value="PKD domain"/>
    <property type="match status" value="2"/>
</dbReference>
<dbReference type="InterPro" id="IPR001024">
    <property type="entry name" value="PLAT/LH2_dom"/>
</dbReference>
<keyword evidence="8" id="KW-0969">Cilium</keyword>
<dbReference type="InterPro" id="IPR002859">
    <property type="entry name" value="PKD/REJ-like"/>
</dbReference>
<feature type="transmembrane region" description="Helical" evidence="14">
    <location>
        <begin position="2161"/>
        <end position="2185"/>
    </location>
</feature>
<protein>
    <submittedName>
        <fullName evidence="19">Putative polycystic kidney disease protein 1-like 1</fullName>
    </submittedName>
</protein>
<dbReference type="Pfam" id="PF01825">
    <property type="entry name" value="GPS"/>
    <property type="match status" value="1"/>
</dbReference>
<organism evidence="19 20">
    <name type="scientific">Scophthalmus maximus</name>
    <name type="common">Turbot</name>
    <name type="synonym">Psetta maxima</name>
    <dbReference type="NCBI Taxonomy" id="52904"/>
    <lineage>
        <taxon>Eukaryota</taxon>
        <taxon>Metazoa</taxon>
        <taxon>Chordata</taxon>
        <taxon>Craniata</taxon>
        <taxon>Vertebrata</taxon>
        <taxon>Euteleostomi</taxon>
        <taxon>Actinopterygii</taxon>
        <taxon>Neopterygii</taxon>
        <taxon>Teleostei</taxon>
        <taxon>Neoteleostei</taxon>
        <taxon>Acanthomorphata</taxon>
        <taxon>Carangaria</taxon>
        <taxon>Pleuronectiformes</taxon>
        <taxon>Pleuronectoidei</taxon>
        <taxon>Scophthalmidae</taxon>
        <taxon>Scophthalmus</taxon>
    </lineage>
</organism>
<evidence type="ECO:0000256" key="10">
    <source>
        <dbReference type="ARBA" id="ARBA00023157"/>
    </source>
</evidence>
<feature type="transmembrane region" description="Helical" evidence="14">
    <location>
        <begin position="1984"/>
        <end position="2003"/>
    </location>
</feature>
<dbReference type="InterPro" id="IPR057244">
    <property type="entry name" value="GAIN_B"/>
</dbReference>
<comment type="similarity">
    <text evidence="3">Belongs to the polycystin family.</text>
</comment>
<evidence type="ECO:0000256" key="11">
    <source>
        <dbReference type="ARBA" id="ARBA00023273"/>
    </source>
</evidence>
<evidence type="ECO:0000256" key="6">
    <source>
        <dbReference type="ARBA" id="ARBA00022737"/>
    </source>
</evidence>
<dbReference type="Pfam" id="PF02010">
    <property type="entry name" value="REJ"/>
    <property type="match status" value="2"/>
</dbReference>
<feature type="compositionally biased region" description="Low complexity" evidence="13">
    <location>
        <begin position="420"/>
        <end position="431"/>
    </location>
</feature>
<feature type="region of interest" description="Disordered" evidence="13">
    <location>
        <begin position="916"/>
        <end position="962"/>
    </location>
</feature>
<dbReference type="Gene3D" id="2.60.40.10">
    <property type="entry name" value="Immunoglobulins"/>
    <property type="match status" value="2"/>
</dbReference>
<feature type="transmembrane region" description="Helical" evidence="14">
    <location>
        <begin position="2197"/>
        <end position="2224"/>
    </location>
</feature>
<evidence type="ECO:0000259" key="15">
    <source>
        <dbReference type="PROSITE" id="PS50093"/>
    </source>
</evidence>
<feature type="domain" description="PLAT" evidence="16">
    <location>
        <begin position="1778"/>
        <end position="1899"/>
    </location>
</feature>
<dbReference type="Pfam" id="PF01477">
    <property type="entry name" value="PLAT"/>
    <property type="match status" value="1"/>
</dbReference>
<dbReference type="InterPro" id="IPR014010">
    <property type="entry name" value="REJ_dom"/>
</dbReference>
<dbReference type="PROSITE" id="PS50221">
    <property type="entry name" value="GAIN_B"/>
    <property type="match status" value="1"/>
</dbReference>
<dbReference type="InterPro" id="IPR036392">
    <property type="entry name" value="PLAT/LH2_dom_sf"/>
</dbReference>
<dbReference type="PROSITE" id="PS50093">
    <property type="entry name" value="PKD"/>
    <property type="match status" value="2"/>
</dbReference>
<evidence type="ECO:0000256" key="9">
    <source>
        <dbReference type="ARBA" id="ARBA00023136"/>
    </source>
</evidence>
<dbReference type="InterPro" id="IPR000601">
    <property type="entry name" value="PKD_dom"/>
</dbReference>
<keyword evidence="20" id="KW-1185">Reference proteome</keyword>
<evidence type="ECO:0000259" key="17">
    <source>
        <dbReference type="PROSITE" id="PS50221"/>
    </source>
</evidence>
<dbReference type="STRING" id="52904.ENSSMAP00000029968"/>
<evidence type="ECO:0000313" key="20">
    <source>
        <dbReference type="Proteomes" id="UP000246464"/>
    </source>
</evidence>
<dbReference type="PANTHER" id="PTHR46730">
    <property type="entry name" value="POLYCYSTIN-1"/>
    <property type="match status" value="1"/>
</dbReference>
<feature type="transmembrane region" description="Helical" evidence="14">
    <location>
        <begin position="1733"/>
        <end position="1753"/>
    </location>
</feature>
<evidence type="ECO:0000259" key="16">
    <source>
        <dbReference type="PROSITE" id="PS50095"/>
    </source>
</evidence>
<dbReference type="GO" id="GO:0005261">
    <property type="term" value="F:monoatomic cation channel activity"/>
    <property type="evidence" value="ECO:0007669"/>
    <property type="project" value="TreeGrafter"/>
</dbReference>
<evidence type="ECO:0000259" key="18">
    <source>
        <dbReference type="PROSITE" id="PS51111"/>
    </source>
</evidence>
<evidence type="ECO:0000256" key="4">
    <source>
        <dbReference type="ARBA" id="ARBA00022475"/>
    </source>
</evidence>
<dbReference type="PROSITE" id="PS51111">
    <property type="entry name" value="REJ"/>
    <property type="match status" value="1"/>
</dbReference>
<dbReference type="SMART" id="SM00308">
    <property type="entry name" value="LH2"/>
    <property type="match status" value="1"/>
</dbReference>
<evidence type="ECO:0000256" key="7">
    <source>
        <dbReference type="ARBA" id="ARBA00022989"/>
    </source>
</evidence>
<dbReference type="SUPFAM" id="SSF49723">
    <property type="entry name" value="Lipase/lipooxygenase domain (PLAT/LH2 domain)"/>
    <property type="match status" value="1"/>
</dbReference>
<feature type="region of interest" description="Disordered" evidence="13">
    <location>
        <begin position="411"/>
        <end position="432"/>
    </location>
</feature>
<comment type="caution">
    <text evidence="12">Lacks conserved residue(s) required for the propagation of feature annotation.</text>
</comment>
<dbReference type="InterPro" id="IPR013783">
    <property type="entry name" value="Ig-like_fold"/>
</dbReference>
<dbReference type="CDD" id="cd00146">
    <property type="entry name" value="PKD"/>
    <property type="match status" value="1"/>
</dbReference>
<keyword evidence="10" id="KW-1015">Disulfide bond</keyword>
<dbReference type="GO" id="GO:0006816">
    <property type="term" value="P:calcium ion transport"/>
    <property type="evidence" value="ECO:0007669"/>
    <property type="project" value="TreeGrafter"/>
</dbReference>
<dbReference type="GO" id="GO:0005929">
    <property type="term" value="C:cilium"/>
    <property type="evidence" value="ECO:0007669"/>
    <property type="project" value="UniProtKB-SubCell"/>
</dbReference>
<dbReference type="Pfam" id="PF00801">
    <property type="entry name" value="PKD"/>
    <property type="match status" value="2"/>
</dbReference>
<keyword evidence="9 14" id="KW-0472">Membrane</keyword>
<feature type="domain" description="REJ" evidence="18">
    <location>
        <begin position="601"/>
        <end position="1210"/>
    </location>
</feature>
<proteinExistence type="inferred from homology"/>
<evidence type="ECO:0000256" key="8">
    <source>
        <dbReference type="ARBA" id="ARBA00023069"/>
    </source>
</evidence>
<feature type="region of interest" description="Disordered" evidence="13">
    <location>
        <begin position="1385"/>
        <end position="1408"/>
    </location>
</feature>
<dbReference type="PROSITE" id="PS50095">
    <property type="entry name" value="PLAT"/>
    <property type="match status" value="1"/>
</dbReference>
<feature type="transmembrane region" description="Helical" evidence="14">
    <location>
        <begin position="2663"/>
        <end position="2686"/>
    </location>
</feature>
<sequence>MLGHEDSPWFIGCVGAGASSLLRLHPPEGVRDLDPAPCSARCLDDGDVSLPVGGGQGTVALYRTEGSFLHSVSLSTSPDRVRAGKTFALGVSGNLAGRPDQPTGIPSLAGQDLSFVTVEFLDTAPKGQSSHHVSVLEDGSFFVSSEWSLETPGEYEINPAHGLVISMLPGPLGVPSSCVHPQQATSKSAATQPVFLGDPVTLQAHVGEGLATGFCWCFDREKREDRKEMEEERKCVKTTCFPNSDCLNSTLVAALPAVSDLKVNVWRNPLSAGESISLDVELLTTMKHLLLLDLTINLEHDSNVDSNGRSTDGRDTRIGELVLNVPRVIRTQQEQPVVFRVASGSNVTVSLLVNATSLYRNSSYVTGEEMMAVLLFNHTGTVVAELRAENRVSSLNKSVRVCVEVNGKSSAQVRDNPNWQPTTSQSPSHSPADNAVRIYAAKPAYATNTDVTFQVVADAPDLVEFIWQFGDSTSARTTSRTVTKRYHKPGRFAVVAVASAGRTSVTSEAFPLVVQRAVRLNRLVHPASVLQNGTATVSCRVNAGTDLSFRWSFGDGSSRLGQSEERHVFHRTGEFRVEVTVSNLVSSASLSSHIFVVDRPCQPPPVKNMGPLKLQVRRYEVIRLGVTYETEIDCDAPGGLQYTWTVLDSAGRILSLPLTDTHTQGLTLQSHLLQYDTYTATARVQVVGSVVYSNYSVRVQVMPSPPVAFIQGGTNVFINNGNATVLTLDGQRSHDPDFPMNPLSYSWTCKPLSSIATTCFNRHISTSSPVLTFPVRLLKHDFDQFQFTLTVHSGERSASSDTFLTVVPNLLGKLSVDCPHCQGDQVNWDQSFSVGASCEDCGVSHTHLRHTWSLYLVNASSRPVTEVPFCHTVDLGAPSTITVDQTPGTSALHPPHTDTPHDARAVHSSAPALLTEIAPETTGTRKQNVGPTDSLTSAKKSRNLSTKAEHHPSTEYIPLTPDNSGVLHPELFGQSNIIGDFPTHSGSSAEWESSFPGLESGDMGGRQESDYDGPFPSVEEGDPGSSAGRPTGVDGETLSPGADSVFDPAEGEGSNLVVSRPSVLTQEPTLLDLPRDSVDRDVFESYTYTGISSPSVSLRPFSLRPGSRYMLEVTAQSRNSLVGRTQLFLKTKPVPRGMTCQVQPVKGMELHTHFSIFCTSGKEDLLYEYSFSVGGRRPRVLYRGRDFQYYFSLPSGDPSDDYKVTIYTEVRSGTHGTATKPCPVTIKVEPSFLRDTSPHHDPDLELSGAGLRSLSALVGLGNSQEIRNHVRLLSGILNRLSLEAEANAQAQRHVRSVLIGTVCELEGGELASMVDSICTLQDLLQVTNQVTLASARRATVHVQSVSDLFWESSAPGPYHLDQEILDALVVLLSHILRAAVAHRDLGPESPNATSPDGEHITQGRSTSAQQATRLVVDALQTASDLMLKYILFHKVEQHRIGTGLLVLHASYHQRTSTVVRGGSATFYAPAPLIQLLFVHRGGAAGSREERPCVLSVLTELARDPHTPGDVRLGGPVVDLSLFRCSGRRRVPVRSLLQPIDVELQRPPGNKSSVREYVLLRSRVSYHSLNITQDHLQQAVQLSVAFRPLPGKVFPIMLLFRMFERPTPSMHHLRRVHHWESNSTRITLPPAYFNTAGVGHLALLNADFGKASGHKHMSDRISYSLTVVSSQCLSWDDQQGAWTHEGCRTQQTDTTTAVNCSCVQLRPLTVVQQQIQSSHGTADLDPFLSVSHDLTVVLVLVLCVCLYVPGLAACKRADVISEENGRVHYLPDNSPVDPHLYAVTIHTGLCSAASMSAKVYIVLYGEDGFSHTRELQVPGCTLFRRNARDTFILSAADSLGPVWGVHIWHDGSGLSPDWYLKHVEVSEVNRGHVKGRAWLLVTQCWVAVNKGDGQVERMLRVCSHGLGFAEMLRFKLSDLLADFHIWMSVYSCPCPNLFTRTQRLSVCLLLLLGYACVNTVIISQMDDQLPFELGVLDVSAVSVTTGVLSVVAVLPGATMISFLFRLHEVKLTRSGAQHAKDGKTDKDYFEDGLSVNPSAFHLSWRSLKQWIQEAWRKKHQGTDLLSVSTSILESKDTDKEPMNQPDVIVRKGDGLTVESRTGPVLRNLLLISKGEDADHVSQIKEIERSMFCGTQKDPVSSMRDEDKVKARRVGPTYQRCHYLAWALCLLLSLSCLALSGVLGMRFSSSKVLLWTHSLFFSLICCIFFIQPVVILIVAVTVSFWYRKRADFHTFSRIEELQIQLCSRNSANLPEEQFRPEETYSYLQRLLATRQRARYLRLVRPPTVAELRRTRWRKRRETLIHNTLRDLSVCVSMVGLMLCVTYGSPFGDHYHLNKAVRKQFLRIDYENDFMSVQRHEDWWKWTRSSLLNLLYKNASAKTEQSHILIGEPILWKMEAEASSSPWEQASDVTLVPERFRSFLSGSRTSTYPHSIVTVPTATPPSTCGRLGCYSGPSTTVGLGHTKSDAASKLNLLHSGGWFGRRTVALKVQFTLFSPAPNLFTSVTLLAEQSPTNVLLPSSKVQSARVYRTTAVWDYVVMVCQLIFLFMSLLQLCIQVCTARQQGLMGYWRTPCNWLEVALLTVSLVYYVYHIHHSIIIMDAVEQLHRHRGHVEVSTLASWEQDIRTLSGVTLLLLATKCVTLLRVNRTVGFSATLLTRSLSSLMWPTVSGLILLVGLSCAGSLLFAQSSGAFSSILRSLQTLLSHHWGLRRARSLLLSGRDFLYGGTLYLSSSVVWTAVLIAVVSSSVRGAKRSQSRRDVFTAAELASYVRRRVFEFAGRRKPKWTDDHVESRMYYLEEFESLVDELLFRLTALSNGLHHTLPPKLHHYLEEHSPVTSPIQEPSNTDTKEFARTQMKEETIRSKLELEMLQLPQQRGQRRCDPSLDVVSAFDNQQQTGGREEENSDDGELRSYFRGQNCLSPPESASSIRIWTQDVLEKRADQWTGTTQATHTEVVVEVLVHEEPGSAGGS</sequence>
<evidence type="ECO:0000256" key="14">
    <source>
        <dbReference type="SAM" id="Phobius"/>
    </source>
</evidence>
<dbReference type="InterPro" id="IPR035986">
    <property type="entry name" value="PKD_dom_sf"/>
</dbReference>
<accession>A0A2U9CVQ0</accession>
<dbReference type="Proteomes" id="UP000246464">
    <property type="component" value="Chromosome 21"/>
</dbReference>
<feature type="domain" description="PKD" evidence="15">
    <location>
        <begin position="542"/>
        <end position="596"/>
    </location>
</feature>
<dbReference type="InterPro" id="IPR000203">
    <property type="entry name" value="GPS"/>
</dbReference>
<reference evidence="19 20" key="1">
    <citation type="submission" date="2017-12" db="EMBL/GenBank/DDBJ databases">
        <title>Integrating genomic resources of turbot (Scophthalmus maximus) in depth evaluation of genetic and physical mapping variation across individuals.</title>
        <authorList>
            <person name="Martinez P."/>
        </authorList>
    </citation>
    <scope>NUCLEOTIDE SEQUENCE [LARGE SCALE GENOMIC DNA]</scope>
</reference>